<dbReference type="ExpressionAtlas" id="A0A5S9XPK3">
    <property type="expression patterns" value="baseline and differential"/>
</dbReference>
<reference evidence="2 3" key="1">
    <citation type="submission" date="2019-12" db="EMBL/GenBank/DDBJ databases">
        <authorList>
            <person name="Jiao W.-B."/>
            <person name="Schneeberger K."/>
        </authorList>
    </citation>
    <scope>NUCLEOTIDE SEQUENCE [LARGE SCALE GENOMIC DNA]</scope>
    <source>
        <strain evidence="3">cv. C24</strain>
    </source>
</reference>
<dbReference type="PANTHER" id="PTHR31228">
    <property type="entry name" value="CYSTATIN/MONELLIN SUPERFAMILY PROTEIN"/>
    <property type="match status" value="1"/>
</dbReference>
<feature type="region of interest" description="Disordered" evidence="1">
    <location>
        <begin position="1"/>
        <end position="112"/>
    </location>
</feature>
<dbReference type="InterPro" id="IPR006525">
    <property type="entry name" value="Cystatin-related_pln"/>
</dbReference>
<gene>
    <name evidence="2" type="ORF">C24_LOCUS17041</name>
</gene>
<protein>
    <submittedName>
        <fullName evidence="2">Uncharacterized protein</fullName>
    </submittedName>
</protein>
<name>A0A5S9XPK3_ARATH</name>
<organism evidence="2 3">
    <name type="scientific">Arabidopsis thaliana</name>
    <name type="common">Mouse-ear cress</name>
    <dbReference type="NCBI Taxonomy" id="3702"/>
    <lineage>
        <taxon>Eukaryota</taxon>
        <taxon>Viridiplantae</taxon>
        <taxon>Streptophyta</taxon>
        <taxon>Embryophyta</taxon>
        <taxon>Tracheophyta</taxon>
        <taxon>Spermatophyta</taxon>
        <taxon>Magnoliopsida</taxon>
        <taxon>eudicotyledons</taxon>
        <taxon>Gunneridae</taxon>
        <taxon>Pentapetalae</taxon>
        <taxon>rosids</taxon>
        <taxon>malvids</taxon>
        <taxon>Brassicales</taxon>
        <taxon>Brassicaceae</taxon>
        <taxon>Camelineae</taxon>
        <taxon>Arabidopsis</taxon>
    </lineage>
</organism>
<dbReference type="PANTHER" id="PTHR31228:SF10">
    <property type="entry name" value="CYSTATIN_MONELLIN SUPERFAMILY PROTEIN"/>
    <property type="match status" value="1"/>
</dbReference>
<dbReference type="EMBL" id="CACSHJ010000095">
    <property type="protein sequence ID" value="CAA0393512.1"/>
    <property type="molecule type" value="Genomic_DNA"/>
</dbReference>
<dbReference type="Proteomes" id="UP000434276">
    <property type="component" value="Unassembled WGS sequence"/>
</dbReference>
<feature type="compositionally biased region" description="Acidic residues" evidence="1">
    <location>
        <begin position="37"/>
        <end position="99"/>
    </location>
</feature>
<dbReference type="NCBIfam" id="TIGR01638">
    <property type="entry name" value="Atha_cystat_rel"/>
    <property type="match status" value="1"/>
</dbReference>
<dbReference type="AlphaFoldDB" id="A0A5S9XPK3"/>
<accession>A0A5S9XPK3</accession>
<dbReference type="OrthoDB" id="1111988at2759"/>
<proteinExistence type="predicted"/>
<evidence type="ECO:0000313" key="2">
    <source>
        <dbReference type="EMBL" id="CAA0393512.1"/>
    </source>
</evidence>
<sequence length="266" mass="30708">MATGSREAETAAEPIETTTDESTVACSLNKDISDSDTREDDYSSDGEKEGEDYESNGEEGDEYDGESNEEEDDDDDDNESDREEGDTEREGEDNGDSILDDGYSTNDQPEWEVDNFDDLYSDFCSPDEDCYTDEEDERKRRLYRRNLHFSRGFIHVPYGVVQSYLNHWTVNILRLKEGHNFNTHKTWSNLCLRKYNALKETNVTLDHVVRVTGSFTGRWVSYITFMAKESEDDDTLVEYQAKVVKKLQCKTYPMFCRPSPKLDPDL</sequence>
<evidence type="ECO:0000313" key="3">
    <source>
        <dbReference type="Proteomes" id="UP000434276"/>
    </source>
</evidence>
<evidence type="ECO:0000256" key="1">
    <source>
        <dbReference type="SAM" id="MobiDB-lite"/>
    </source>
</evidence>